<dbReference type="InterPro" id="IPR049503">
    <property type="entry name" value="AbiJ_NTD4"/>
</dbReference>
<dbReference type="Pfam" id="PF18863">
    <property type="entry name" value="AbiJ_NTD4"/>
    <property type="match status" value="1"/>
</dbReference>
<sequence>MALFSERNGYVKVSDVIIRETITPEIENAIINKLEAWNENISGRVFPNPFIEIERAIWTYYLNNITKDFLYDYGEETILSEIYIKEKKNEWYRKLDYLEFFISTANIVAKEYTKSLCDGINHEFERLNYAYRIVENKIIPLTSEEEIKAIEVALTNENDSVRFHLNKALELLAQRPEGDYRNSIKESISAVEAFIRETTGEKDLKFNMLAQKGIELPSVLRQAFEKLYGYTCDKTTGIRHALMDDTHVPGAAEATFMIISCSAFINYLTAKKNK</sequence>
<proteinExistence type="predicted"/>
<dbReference type="EMBL" id="VSSQ01004195">
    <property type="protein sequence ID" value="MPM24146.1"/>
    <property type="molecule type" value="Genomic_DNA"/>
</dbReference>
<evidence type="ECO:0000313" key="2">
    <source>
        <dbReference type="EMBL" id="MPM24146.1"/>
    </source>
</evidence>
<name>A0A644Y6G3_9ZZZZ</name>
<accession>A0A644Y6G3</accession>
<organism evidence="2">
    <name type="scientific">bioreactor metagenome</name>
    <dbReference type="NCBI Taxonomy" id="1076179"/>
    <lineage>
        <taxon>unclassified sequences</taxon>
        <taxon>metagenomes</taxon>
        <taxon>ecological metagenomes</taxon>
    </lineage>
</organism>
<protein>
    <recommendedName>
        <fullName evidence="1">HEPN AbiJ-N-terminal domain-containing protein</fullName>
    </recommendedName>
</protein>
<gene>
    <name evidence="2" type="ORF">SDC9_70627</name>
</gene>
<reference evidence="2" key="1">
    <citation type="submission" date="2019-08" db="EMBL/GenBank/DDBJ databases">
        <authorList>
            <person name="Kucharzyk K."/>
            <person name="Murdoch R.W."/>
            <person name="Higgins S."/>
            <person name="Loffler F."/>
        </authorList>
    </citation>
    <scope>NUCLEOTIDE SEQUENCE</scope>
</reference>
<feature type="domain" description="HEPN AbiJ-N-terminal" evidence="1">
    <location>
        <begin position="3"/>
        <end position="155"/>
    </location>
</feature>
<comment type="caution">
    <text evidence="2">The sequence shown here is derived from an EMBL/GenBank/DDBJ whole genome shotgun (WGS) entry which is preliminary data.</text>
</comment>
<dbReference type="AlphaFoldDB" id="A0A644Y6G3"/>
<evidence type="ECO:0000259" key="1">
    <source>
        <dbReference type="Pfam" id="PF18863"/>
    </source>
</evidence>